<organism evidence="1 2">
    <name type="scientific">Asparagus officinalis</name>
    <name type="common">Garden asparagus</name>
    <dbReference type="NCBI Taxonomy" id="4686"/>
    <lineage>
        <taxon>Eukaryota</taxon>
        <taxon>Viridiplantae</taxon>
        <taxon>Streptophyta</taxon>
        <taxon>Embryophyta</taxon>
        <taxon>Tracheophyta</taxon>
        <taxon>Spermatophyta</taxon>
        <taxon>Magnoliopsida</taxon>
        <taxon>Liliopsida</taxon>
        <taxon>Asparagales</taxon>
        <taxon>Asparagaceae</taxon>
        <taxon>Asparagoideae</taxon>
        <taxon>Asparagus</taxon>
    </lineage>
</organism>
<sequence length="91" mass="10724">MSRFASHPEKQHWEVVKWILRYLRETMNMPLCFERKKLVLQGYVDADFAGDHDTRQKYVAVTEASKEMIMLTGCLEELDLKRRNGVLYGDS</sequence>
<dbReference type="AlphaFoldDB" id="A0A5P1F834"/>
<evidence type="ECO:0000313" key="1">
    <source>
        <dbReference type="EMBL" id="ONK73557.1"/>
    </source>
</evidence>
<proteinExistence type="predicted"/>
<evidence type="ECO:0008006" key="3">
    <source>
        <dbReference type="Google" id="ProtNLM"/>
    </source>
</evidence>
<dbReference type="Proteomes" id="UP000243459">
    <property type="component" value="Chromosome 4"/>
</dbReference>
<dbReference type="EMBL" id="CM007384">
    <property type="protein sequence ID" value="ONK73557.1"/>
    <property type="molecule type" value="Genomic_DNA"/>
</dbReference>
<protein>
    <recommendedName>
        <fullName evidence="3">Reverse transcriptase Ty1/copia-type domain-containing protein</fullName>
    </recommendedName>
</protein>
<evidence type="ECO:0000313" key="2">
    <source>
        <dbReference type="Proteomes" id="UP000243459"/>
    </source>
</evidence>
<dbReference type="OMA" id="AAREMIW"/>
<dbReference type="Gramene" id="ONK73557">
    <property type="protein sequence ID" value="ONK73557"/>
    <property type="gene ID" value="A4U43_C04F32860"/>
</dbReference>
<gene>
    <name evidence="1" type="ORF">A4U43_C04F32860</name>
</gene>
<reference evidence="2" key="1">
    <citation type="journal article" date="2017" name="Nat. Commun.">
        <title>The asparagus genome sheds light on the origin and evolution of a young Y chromosome.</title>
        <authorList>
            <person name="Harkess A."/>
            <person name="Zhou J."/>
            <person name="Xu C."/>
            <person name="Bowers J.E."/>
            <person name="Van der Hulst R."/>
            <person name="Ayyampalayam S."/>
            <person name="Mercati F."/>
            <person name="Riccardi P."/>
            <person name="McKain M.R."/>
            <person name="Kakrana A."/>
            <person name="Tang H."/>
            <person name="Ray J."/>
            <person name="Groenendijk J."/>
            <person name="Arikit S."/>
            <person name="Mathioni S.M."/>
            <person name="Nakano M."/>
            <person name="Shan H."/>
            <person name="Telgmann-Rauber A."/>
            <person name="Kanno A."/>
            <person name="Yue Z."/>
            <person name="Chen H."/>
            <person name="Li W."/>
            <person name="Chen Y."/>
            <person name="Xu X."/>
            <person name="Zhang Y."/>
            <person name="Luo S."/>
            <person name="Chen H."/>
            <person name="Gao J."/>
            <person name="Mao Z."/>
            <person name="Pires J.C."/>
            <person name="Luo M."/>
            <person name="Kudrna D."/>
            <person name="Wing R.A."/>
            <person name="Meyers B.C."/>
            <person name="Yi K."/>
            <person name="Kong H."/>
            <person name="Lavrijsen P."/>
            <person name="Sunseri F."/>
            <person name="Falavigna A."/>
            <person name="Ye Y."/>
            <person name="Leebens-Mack J.H."/>
            <person name="Chen G."/>
        </authorList>
    </citation>
    <scope>NUCLEOTIDE SEQUENCE [LARGE SCALE GENOMIC DNA]</scope>
    <source>
        <strain evidence="2">cv. DH0086</strain>
    </source>
</reference>
<name>A0A5P1F834_ASPOF</name>
<accession>A0A5P1F834</accession>
<keyword evidence="2" id="KW-1185">Reference proteome</keyword>
<dbReference type="PANTHER" id="PTHR11439">
    <property type="entry name" value="GAG-POL-RELATED RETROTRANSPOSON"/>
    <property type="match status" value="1"/>
</dbReference>